<comment type="caution">
    <text evidence="1">The sequence shown here is derived from an EMBL/GenBank/DDBJ whole genome shotgun (WGS) entry which is preliminary data.</text>
</comment>
<evidence type="ECO:0000313" key="2">
    <source>
        <dbReference type="Proteomes" id="UP000265845"/>
    </source>
</evidence>
<dbReference type="RefSeq" id="WP_119454044.1">
    <property type="nucleotide sequence ID" value="NZ_QWGA01000006.1"/>
</dbReference>
<proteinExistence type="predicted"/>
<dbReference type="EMBL" id="QWGA01000006">
    <property type="protein sequence ID" value="RIJ29638.1"/>
    <property type="molecule type" value="Genomic_DNA"/>
</dbReference>
<evidence type="ECO:0000313" key="1">
    <source>
        <dbReference type="EMBL" id="RIJ29638.1"/>
    </source>
</evidence>
<sequence length="85" mass="9448">MNSNHALAARIAALESLIVVLITTEAIRSPDILDEARRLIKAGRRLSERRLKKCQDGPEKDISESAIRAFARVEALAEFFLTGKD</sequence>
<dbReference type="AlphaFoldDB" id="A0A399RDY4"/>
<name>A0A399RDY4_9PROT</name>
<reference evidence="1 2" key="1">
    <citation type="submission" date="2018-08" db="EMBL/GenBank/DDBJ databases">
        <title>Henriciella mobilis sp. nov., isolated from seawater.</title>
        <authorList>
            <person name="Cheng H."/>
            <person name="Wu Y.-H."/>
            <person name="Xu X.-W."/>
            <person name="Guo L.-L."/>
        </authorList>
    </citation>
    <scope>NUCLEOTIDE SEQUENCE [LARGE SCALE GENOMIC DNA]</scope>
    <source>
        <strain evidence="1 2">CCUG67844</strain>
    </source>
</reference>
<dbReference type="Proteomes" id="UP000265845">
    <property type="component" value="Unassembled WGS sequence"/>
</dbReference>
<organism evidence="1 2">
    <name type="scientific">Henriciella algicola</name>
    <dbReference type="NCBI Taxonomy" id="1608422"/>
    <lineage>
        <taxon>Bacteria</taxon>
        <taxon>Pseudomonadati</taxon>
        <taxon>Pseudomonadota</taxon>
        <taxon>Alphaproteobacteria</taxon>
        <taxon>Hyphomonadales</taxon>
        <taxon>Hyphomonadaceae</taxon>
        <taxon>Henriciella</taxon>
    </lineage>
</organism>
<protein>
    <submittedName>
        <fullName evidence="1">Uncharacterized protein</fullName>
    </submittedName>
</protein>
<keyword evidence="2" id="KW-1185">Reference proteome</keyword>
<accession>A0A399RDY4</accession>
<gene>
    <name evidence="1" type="ORF">D1222_09635</name>
</gene>